<keyword evidence="4" id="KW-1185">Reference proteome</keyword>
<evidence type="ECO:0000256" key="1">
    <source>
        <dbReference type="SAM" id="MobiDB-lite"/>
    </source>
</evidence>
<dbReference type="PaxDb" id="3880-AES62525"/>
<gene>
    <name evidence="2" type="ordered locus">MTR_1g101010</name>
</gene>
<reference evidence="2 4" key="2">
    <citation type="journal article" date="2014" name="BMC Genomics">
        <title>An improved genome release (version Mt4.0) for the model legume Medicago truncatula.</title>
        <authorList>
            <person name="Tang H."/>
            <person name="Krishnakumar V."/>
            <person name="Bidwell S."/>
            <person name="Rosen B."/>
            <person name="Chan A."/>
            <person name="Zhou S."/>
            <person name="Gentzbittel L."/>
            <person name="Childs K.L."/>
            <person name="Yandell M."/>
            <person name="Gundlach H."/>
            <person name="Mayer K.F."/>
            <person name="Schwartz D.C."/>
            <person name="Town C.D."/>
        </authorList>
    </citation>
    <scope>GENOME REANNOTATION</scope>
    <source>
        <strain evidence="3 4">cv. Jemalong A17</strain>
    </source>
</reference>
<reference evidence="3" key="3">
    <citation type="submission" date="2015-04" db="UniProtKB">
        <authorList>
            <consortium name="EnsemblPlants"/>
        </authorList>
    </citation>
    <scope>IDENTIFICATION</scope>
    <source>
        <strain evidence="3">cv. Jemalong A17</strain>
    </source>
</reference>
<dbReference type="EnsemblPlants" id="AES62525">
    <property type="protein sequence ID" value="AES62525"/>
    <property type="gene ID" value="MTR_1g101010"/>
</dbReference>
<dbReference type="HOGENOM" id="CLU_2516005_0_0_1"/>
<protein>
    <submittedName>
        <fullName evidence="2 3">Uncharacterized protein</fullName>
    </submittedName>
</protein>
<evidence type="ECO:0000313" key="3">
    <source>
        <dbReference type="EnsemblPlants" id="AES62525"/>
    </source>
</evidence>
<accession>G7IAM2</accession>
<proteinExistence type="predicted"/>
<organism evidence="2 4">
    <name type="scientific">Medicago truncatula</name>
    <name type="common">Barrel medic</name>
    <name type="synonym">Medicago tribuloides</name>
    <dbReference type="NCBI Taxonomy" id="3880"/>
    <lineage>
        <taxon>Eukaryota</taxon>
        <taxon>Viridiplantae</taxon>
        <taxon>Streptophyta</taxon>
        <taxon>Embryophyta</taxon>
        <taxon>Tracheophyta</taxon>
        <taxon>Spermatophyta</taxon>
        <taxon>Magnoliopsida</taxon>
        <taxon>eudicotyledons</taxon>
        <taxon>Gunneridae</taxon>
        <taxon>Pentapetalae</taxon>
        <taxon>rosids</taxon>
        <taxon>fabids</taxon>
        <taxon>Fabales</taxon>
        <taxon>Fabaceae</taxon>
        <taxon>Papilionoideae</taxon>
        <taxon>50 kb inversion clade</taxon>
        <taxon>NPAAA clade</taxon>
        <taxon>Hologalegina</taxon>
        <taxon>IRL clade</taxon>
        <taxon>Trifolieae</taxon>
        <taxon>Medicago</taxon>
    </lineage>
</organism>
<feature type="region of interest" description="Disordered" evidence="1">
    <location>
        <begin position="63"/>
        <end position="85"/>
    </location>
</feature>
<sequence length="85" mass="9488">MRNINLVHEFVRRPSKRFLRPSAPLAMVTCRPACCVVLYTWQEGKTAGNVVANVGQASRPYQAFRRPNSGLKSKSMTSRRPGLGL</sequence>
<reference evidence="2 4" key="1">
    <citation type="journal article" date="2011" name="Nature">
        <title>The Medicago genome provides insight into the evolution of rhizobial symbioses.</title>
        <authorList>
            <person name="Young N.D."/>
            <person name="Debelle F."/>
            <person name="Oldroyd G.E."/>
            <person name="Geurts R."/>
            <person name="Cannon S.B."/>
            <person name="Udvardi M.K."/>
            <person name="Benedito V.A."/>
            <person name="Mayer K.F."/>
            <person name="Gouzy J."/>
            <person name="Schoof H."/>
            <person name="Van de Peer Y."/>
            <person name="Proost S."/>
            <person name="Cook D.R."/>
            <person name="Meyers B.C."/>
            <person name="Spannagl M."/>
            <person name="Cheung F."/>
            <person name="De Mita S."/>
            <person name="Krishnakumar V."/>
            <person name="Gundlach H."/>
            <person name="Zhou S."/>
            <person name="Mudge J."/>
            <person name="Bharti A.K."/>
            <person name="Murray J.D."/>
            <person name="Naoumkina M.A."/>
            <person name="Rosen B."/>
            <person name="Silverstein K.A."/>
            <person name="Tang H."/>
            <person name="Rombauts S."/>
            <person name="Zhao P.X."/>
            <person name="Zhou P."/>
            <person name="Barbe V."/>
            <person name="Bardou P."/>
            <person name="Bechner M."/>
            <person name="Bellec A."/>
            <person name="Berger A."/>
            <person name="Berges H."/>
            <person name="Bidwell S."/>
            <person name="Bisseling T."/>
            <person name="Choisne N."/>
            <person name="Couloux A."/>
            <person name="Denny R."/>
            <person name="Deshpande S."/>
            <person name="Dai X."/>
            <person name="Doyle J.J."/>
            <person name="Dudez A.M."/>
            <person name="Farmer A.D."/>
            <person name="Fouteau S."/>
            <person name="Franken C."/>
            <person name="Gibelin C."/>
            <person name="Gish J."/>
            <person name="Goldstein S."/>
            <person name="Gonzalez A.J."/>
            <person name="Green P.J."/>
            <person name="Hallab A."/>
            <person name="Hartog M."/>
            <person name="Hua A."/>
            <person name="Humphray S.J."/>
            <person name="Jeong D.H."/>
            <person name="Jing Y."/>
            <person name="Jocker A."/>
            <person name="Kenton S.M."/>
            <person name="Kim D.J."/>
            <person name="Klee K."/>
            <person name="Lai H."/>
            <person name="Lang C."/>
            <person name="Lin S."/>
            <person name="Macmil S.L."/>
            <person name="Magdelenat G."/>
            <person name="Matthews L."/>
            <person name="McCorrison J."/>
            <person name="Monaghan E.L."/>
            <person name="Mun J.H."/>
            <person name="Najar F.Z."/>
            <person name="Nicholson C."/>
            <person name="Noirot C."/>
            <person name="O'Bleness M."/>
            <person name="Paule C.R."/>
            <person name="Poulain J."/>
            <person name="Prion F."/>
            <person name="Qin B."/>
            <person name="Qu C."/>
            <person name="Retzel E.F."/>
            <person name="Riddle C."/>
            <person name="Sallet E."/>
            <person name="Samain S."/>
            <person name="Samson N."/>
            <person name="Sanders I."/>
            <person name="Saurat O."/>
            <person name="Scarpelli C."/>
            <person name="Schiex T."/>
            <person name="Segurens B."/>
            <person name="Severin A.J."/>
            <person name="Sherrier D.J."/>
            <person name="Shi R."/>
            <person name="Sims S."/>
            <person name="Singer S.R."/>
            <person name="Sinharoy S."/>
            <person name="Sterck L."/>
            <person name="Viollet A."/>
            <person name="Wang B.B."/>
            <person name="Wang K."/>
            <person name="Wang M."/>
            <person name="Wang X."/>
            <person name="Warfsmann J."/>
            <person name="Weissenbach J."/>
            <person name="White D.D."/>
            <person name="White J.D."/>
            <person name="Wiley G.B."/>
            <person name="Wincker P."/>
            <person name="Xing Y."/>
            <person name="Yang L."/>
            <person name="Yao Z."/>
            <person name="Ying F."/>
            <person name="Zhai J."/>
            <person name="Zhou L."/>
            <person name="Zuber A."/>
            <person name="Denarie J."/>
            <person name="Dixon R.A."/>
            <person name="May G.D."/>
            <person name="Schwartz D.C."/>
            <person name="Rogers J."/>
            <person name="Quetier F."/>
            <person name="Town C.D."/>
            <person name="Roe B.A."/>
        </authorList>
    </citation>
    <scope>NUCLEOTIDE SEQUENCE [LARGE SCALE GENOMIC DNA]</scope>
    <source>
        <strain evidence="2">A17</strain>
        <strain evidence="3 4">cv. Jemalong A17</strain>
    </source>
</reference>
<dbReference type="AlphaFoldDB" id="G7IAM2"/>
<evidence type="ECO:0000313" key="4">
    <source>
        <dbReference type="Proteomes" id="UP000002051"/>
    </source>
</evidence>
<evidence type="ECO:0000313" key="2">
    <source>
        <dbReference type="EMBL" id="AES62525.1"/>
    </source>
</evidence>
<dbReference type="EMBL" id="CM001217">
    <property type="protein sequence ID" value="AES62525.1"/>
    <property type="molecule type" value="Genomic_DNA"/>
</dbReference>
<name>G7IAM2_MEDTR</name>
<dbReference type="Proteomes" id="UP000002051">
    <property type="component" value="Unassembled WGS sequence"/>
</dbReference>